<gene>
    <name evidence="1" type="ORF">g.23707</name>
</gene>
<dbReference type="AlphaFoldDB" id="A0A1B6CKN1"/>
<name>A0A1B6CKN1_9HEMI</name>
<dbReference type="EMBL" id="GEDC01023254">
    <property type="protein sequence ID" value="JAS14044.1"/>
    <property type="molecule type" value="Transcribed_RNA"/>
</dbReference>
<sequence>MNVAEINTQILFTSGLPTEAPDRRIIFLKNLAQDFMKEQLYARSGIKNLPIDVKAFLSLRYPKRSIEDVEETSTSSDAVPTKKRVRGSCKKCKSRKSNTTKSCKKCSAFVCGKHSKIVCDDCLHAMEDISKVSS</sequence>
<accession>A0A1B6CKN1</accession>
<proteinExistence type="predicted"/>
<organism evidence="1">
    <name type="scientific">Clastoptera arizonana</name>
    <name type="common">Arizona spittle bug</name>
    <dbReference type="NCBI Taxonomy" id="38151"/>
    <lineage>
        <taxon>Eukaryota</taxon>
        <taxon>Metazoa</taxon>
        <taxon>Ecdysozoa</taxon>
        <taxon>Arthropoda</taxon>
        <taxon>Hexapoda</taxon>
        <taxon>Insecta</taxon>
        <taxon>Pterygota</taxon>
        <taxon>Neoptera</taxon>
        <taxon>Paraneoptera</taxon>
        <taxon>Hemiptera</taxon>
        <taxon>Auchenorrhyncha</taxon>
        <taxon>Cercopoidea</taxon>
        <taxon>Clastopteridae</taxon>
        <taxon>Clastoptera</taxon>
    </lineage>
</organism>
<protein>
    <recommendedName>
        <fullName evidence="2">PiggyBac transposable element-derived protein 4 C-terminal zinc-ribbon domain-containing protein</fullName>
    </recommendedName>
</protein>
<evidence type="ECO:0000313" key="1">
    <source>
        <dbReference type="EMBL" id="JAS14044.1"/>
    </source>
</evidence>
<evidence type="ECO:0008006" key="2">
    <source>
        <dbReference type="Google" id="ProtNLM"/>
    </source>
</evidence>
<reference evidence="1" key="1">
    <citation type="submission" date="2015-12" db="EMBL/GenBank/DDBJ databases">
        <title>De novo transcriptome assembly of four potential Pierce s Disease insect vectors from Arizona vineyards.</title>
        <authorList>
            <person name="Tassone E.E."/>
        </authorList>
    </citation>
    <scope>NUCLEOTIDE SEQUENCE</scope>
</reference>